<keyword evidence="1" id="KW-0677">Repeat</keyword>
<dbReference type="PANTHER" id="PTHR22895:SF0">
    <property type="entry name" value="ARMADILLO REPEAT-CONTAINING PROTEIN 6"/>
    <property type="match status" value="1"/>
</dbReference>
<dbReference type="OMA" id="THKQPDL"/>
<dbReference type="PANTHER" id="PTHR22895">
    <property type="entry name" value="ARMADILLO REPEAT-CONTAINING PROTEIN 6"/>
    <property type="match status" value="1"/>
</dbReference>
<dbReference type="Gene3D" id="1.25.10.10">
    <property type="entry name" value="Leucine-rich Repeat Variant"/>
    <property type="match status" value="2"/>
</dbReference>
<dbReference type="PROSITE" id="PS50176">
    <property type="entry name" value="ARM_REPEAT"/>
    <property type="match status" value="1"/>
</dbReference>
<keyword evidence="4" id="KW-1185">Reference proteome</keyword>
<evidence type="ECO:0000313" key="3">
    <source>
        <dbReference type="EMBL" id="KAF8410007.1"/>
    </source>
</evidence>
<evidence type="ECO:0000313" key="4">
    <source>
        <dbReference type="Proteomes" id="UP000655225"/>
    </source>
</evidence>
<evidence type="ECO:0000256" key="2">
    <source>
        <dbReference type="PROSITE-ProRule" id="PRU00259"/>
    </source>
</evidence>
<dbReference type="InterPro" id="IPR000225">
    <property type="entry name" value="Armadillo"/>
</dbReference>
<evidence type="ECO:0000256" key="1">
    <source>
        <dbReference type="ARBA" id="ARBA00022737"/>
    </source>
</evidence>
<dbReference type="Proteomes" id="UP000655225">
    <property type="component" value="Unassembled WGS sequence"/>
</dbReference>
<dbReference type="OrthoDB" id="449062at2759"/>
<reference evidence="3 4" key="1">
    <citation type="submission" date="2020-04" db="EMBL/GenBank/DDBJ databases">
        <title>Plant Genome Project.</title>
        <authorList>
            <person name="Zhang R.-G."/>
        </authorList>
    </citation>
    <scope>NUCLEOTIDE SEQUENCE [LARGE SCALE GENOMIC DNA]</scope>
    <source>
        <strain evidence="3">YNK0</strain>
        <tissue evidence="3">Leaf</tissue>
    </source>
</reference>
<dbReference type="InterPro" id="IPR016024">
    <property type="entry name" value="ARM-type_fold"/>
</dbReference>
<comment type="caution">
    <text evidence="3">The sequence shown here is derived from an EMBL/GenBank/DDBJ whole genome shotgun (WGS) entry which is preliminary data.</text>
</comment>
<sequence>MGPKGVRVISQEAFDELVRENMEDLGMDPADALQDAIETLTLQGVDFSGIVTCIPGVSSVKDNPVIQSLDRLEEIVSRSKDQGNEAPTSGFGDKDLEEMADLLDTFSDLCCNEGSGNASIATRNGGVELVCSICSKLSLGCELPLASALKTMASFLHDIQSTETFRKSGGPKIVVDILNASRQNFEILNNGFSVVAAAATGNELLKESFMDLKIDELLIQIMREQKKGSIQSLYDAVRVLLTADDNRVLASQVFGYARRFAKMGIAGALVDAVREGLSSPSLISASIALKAVAVNDEICRSIAEDGGIDAVLQCIDDSGTQNNKAVARACCSLLSKLAGSDANKSAIVEKGGMDRLIKLSSKLFDDPSVLQEIMSIICTLSLRSPDNAARAVEAGAGELAIQAMQKFPSAHQMQKQSCLMIRNLVARNQENRQVFATLKPYVNSDFFWLIEIHFEYFHVDHIFLPLLLQICRTLLLNNGIEKIIRKAKENHESCKEAATDALRDLGLDNYNL</sequence>
<gene>
    <name evidence="3" type="ORF">HHK36_002527</name>
</gene>
<dbReference type="EMBL" id="JABCRI010000002">
    <property type="protein sequence ID" value="KAF8410007.1"/>
    <property type="molecule type" value="Genomic_DNA"/>
</dbReference>
<proteinExistence type="predicted"/>
<evidence type="ECO:0008006" key="5">
    <source>
        <dbReference type="Google" id="ProtNLM"/>
    </source>
</evidence>
<feature type="repeat" description="ARM" evidence="2">
    <location>
        <begin position="306"/>
        <end position="352"/>
    </location>
</feature>
<protein>
    <recommendedName>
        <fullName evidence="5">Armadillo repeat-containing protein 6</fullName>
    </recommendedName>
</protein>
<dbReference type="SUPFAM" id="SSF48371">
    <property type="entry name" value="ARM repeat"/>
    <property type="match status" value="1"/>
</dbReference>
<accession>A0A834ZPJ5</accession>
<dbReference type="SMART" id="SM00185">
    <property type="entry name" value="ARM"/>
    <property type="match status" value="3"/>
</dbReference>
<dbReference type="InterPro" id="IPR011989">
    <property type="entry name" value="ARM-like"/>
</dbReference>
<organism evidence="3 4">
    <name type="scientific">Tetracentron sinense</name>
    <name type="common">Spur-leaf</name>
    <dbReference type="NCBI Taxonomy" id="13715"/>
    <lineage>
        <taxon>Eukaryota</taxon>
        <taxon>Viridiplantae</taxon>
        <taxon>Streptophyta</taxon>
        <taxon>Embryophyta</taxon>
        <taxon>Tracheophyta</taxon>
        <taxon>Spermatophyta</taxon>
        <taxon>Magnoliopsida</taxon>
        <taxon>Trochodendrales</taxon>
        <taxon>Trochodendraceae</taxon>
        <taxon>Tetracentron</taxon>
    </lineage>
</organism>
<dbReference type="AlphaFoldDB" id="A0A834ZPJ5"/>
<name>A0A834ZPJ5_TETSI</name>